<keyword evidence="4" id="KW-0812">Transmembrane</keyword>
<dbReference type="Gene3D" id="2.40.160.60">
    <property type="entry name" value="Outer membrane protein transport protein (OMPP1/FadL/TodX)"/>
    <property type="match status" value="1"/>
</dbReference>
<organism evidence="8 9">
    <name type="scientific">Paramuribaculum intestinale</name>
    <dbReference type="NCBI Taxonomy" id="2094151"/>
    <lineage>
        <taxon>Bacteria</taxon>
        <taxon>Pseudomonadati</taxon>
        <taxon>Bacteroidota</taxon>
        <taxon>Bacteroidia</taxon>
        <taxon>Bacteroidales</taxon>
        <taxon>Muribaculaceae</taxon>
        <taxon>Paramuribaculum</taxon>
    </lineage>
</organism>
<accession>A0A2V1IZ99</accession>
<proteinExistence type="inferred from homology"/>
<comment type="similarity">
    <text evidence="2">Belongs to the OmpP1/FadL family.</text>
</comment>
<evidence type="ECO:0000313" key="8">
    <source>
        <dbReference type="EMBL" id="PWB08879.1"/>
    </source>
</evidence>
<evidence type="ECO:0000256" key="6">
    <source>
        <dbReference type="ARBA" id="ARBA00023136"/>
    </source>
</evidence>
<keyword evidence="5" id="KW-0732">Signal</keyword>
<comment type="caution">
    <text evidence="8">The sequence shown here is derived from an EMBL/GenBank/DDBJ whole genome shotgun (WGS) entry which is preliminary data.</text>
</comment>
<gene>
    <name evidence="8" type="ORF">C5O25_03095</name>
</gene>
<keyword evidence="7" id="KW-0998">Cell outer membrane</keyword>
<evidence type="ECO:0000256" key="1">
    <source>
        <dbReference type="ARBA" id="ARBA00004571"/>
    </source>
</evidence>
<dbReference type="PANTHER" id="PTHR35093:SF8">
    <property type="entry name" value="OUTER MEMBRANE PROTEIN NMB0088-RELATED"/>
    <property type="match status" value="1"/>
</dbReference>
<sequence length="516" mass="56411">MRTPADRLIPQTIHAGISAHTLRLRRRQRTPKCMALMLVSAKMSNFAAIIHKKTQNRMIKRTATALAALLCIGMTAKAEGYQINTLSARQLGMGHTGTALHLGAESMIFNPAGMGFANTTFDFTGSITGIKADATTIHDGQKYHTDNGISTPIALNASFRIYDNLQAGVAFYTPYGSSIDWGRDWPGAVLNSSVDLRMFTIQPTLAWRITPRLSVGAGLMMTWGNVDLHKALVSASTFDHILGAGLSNMLGLPADYRFGNTSPASVGLKGTSQMAFGANIGVMYDINDRWTLGASFRTRMTMTVKKGDATVSYANEVAEKVLEDRLNMINAANFKASMPAPYVLGMGVSFRPTDRLTLALDAQLTGWNTYKSLDIEFLNDIASAYNQHIVKNYHNSWAFKAGAQYALTHRFDIRAGLMVDTDPVDINHYNPETPGMTKIEPTVGFSFRPIEHLSIDLAFMYIAGLGKDGASCTYPDLLAASVGQMFPQLQLPAQKTFKADYRVHAFAPSIGISYKF</sequence>
<dbReference type="InterPro" id="IPR005017">
    <property type="entry name" value="OMPP1/FadL/TodX"/>
</dbReference>
<protein>
    <submittedName>
        <fullName evidence="8">Aromatic hydrocarbon degradation protein</fullName>
    </submittedName>
</protein>
<keyword evidence="9" id="KW-1185">Reference proteome</keyword>
<evidence type="ECO:0000313" key="9">
    <source>
        <dbReference type="Proteomes" id="UP000244925"/>
    </source>
</evidence>
<dbReference type="AlphaFoldDB" id="A0A2V1IZ99"/>
<dbReference type="GO" id="GO:0015483">
    <property type="term" value="F:long-chain fatty acid transporting porin activity"/>
    <property type="evidence" value="ECO:0007669"/>
    <property type="project" value="TreeGrafter"/>
</dbReference>
<evidence type="ECO:0000256" key="2">
    <source>
        <dbReference type="ARBA" id="ARBA00008163"/>
    </source>
</evidence>
<dbReference type="Pfam" id="PF03349">
    <property type="entry name" value="Toluene_X"/>
    <property type="match status" value="1"/>
</dbReference>
<keyword evidence="3" id="KW-1134">Transmembrane beta strand</keyword>
<evidence type="ECO:0000256" key="4">
    <source>
        <dbReference type="ARBA" id="ARBA00022692"/>
    </source>
</evidence>
<dbReference type="PANTHER" id="PTHR35093">
    <property type="entry name" value="OUTER MEMBRANE PROTEIN NMB0088-RELATED"/>
    <property type="match status" value="1"/>
</dbReference>
<evidence type="ECO:0000256" key="5">
    <source>
        <dbReference type="ARBA" id="ARBA00022729"/>
    </source>
</evidence>
<comment type="subcellular location">
    <subcellularLocation>
        <location evidence="1">Cell outer membrane</location>
        <topology evidence="1">Multi-pass membrane protein</topology>
    </subcellularLocation>
</comment>
<name>A0A2V1IZ99_9BACT</name>
<reference evidence="9" key="1">
    <citation type="submission" date="2018-02" db="EMBL/GenBank/DDBJ databases">
        <authorList>
            <person name="Clavel T."/>
            <person name="Strowig T."/>
        </authorList>
    </citation>
    <scope>NUCLEOTIDE SEQUENCE [LARGE SCALE GENOMIC DNA]</scope>
    <source>
        <strain evidence="9">DSM 100764</strain>
    </source>
</reference>
<evidence type="ECO:0000256" key="7">
    <source>
        <dbReference type="ARBA" id="ARBA00023237"/>
    </source>
</evidence>
<dbReference type="EMBL" id="PUBV01000004">
    <property type="protein sequence ID" value="PWB08879.1"/>
    <property type="molecule type" value="Genomic_DNA"/>
</dbReference>
<dbReference type="SUPFAM" id="SSF56935">
    <property type="entry name" value="Porins"/>
    <property type="match status" value="1"/>
</dbReference>
<dbReference type="GO" id="GO:0009279">
    <property type="term" value="C:cell outer membrane"/>
    <property type="evidence" value="ECO:0007669"/>
    <property type="project" value="UniProtKB-SubCell"/>
</dbReference>
<evidence type="ECO:0000256" key="3">
    <source>
        <dbReference type="ARBA" id="ARBA00022452"/>
    </source>
</evidence>
<keyword evidence="6" id="KW-0472">Membrane</keyword>
<dbReference type="Proteomes" id="UP000244925">
    <property type="component" value="Unassembled WGS sequence"/>
</dbReference>